<evidence type="ECO:0000256" key="2">
    <source>
        <dbReference type="ARBA" id="ARBA00022630"/>
    </source>
</evidence>
<dbReference type="InterPro" id="IPR036188">
    <property type="entry name" value="FAD/NAD-bd_sf"/>
</dbReference>
<dbReference type="EMBL" id="KN846995">
    <property type="protein sequence ID" value="KIW89552.1"/>
    <property type="molecule type" value="Genomic_DNA"/>
</dbReference>
<organism evidence="6 7">
    <name type="scientific">Cladophialophora bantiana (strain ATCC 10958 / CBS 173.52 / CDC B-1940 / NIH 8579)</name>
    <name type="common">Xylohypha bantiana</name>
    <dbReference type="NCBI Taxonomy" id="1442370"/>
    <lineage>
        <taxon>Eukaryota</taxon>
        <taxon>Fungi</taxon>
        <taxon>Dikarya</taxon>
        <taxon>Ascomycota</taxon>
        <taxon>Pezizomycotina</taxon>
        <taxon>Eurotiomycetes</taxon>
        <taxon>Chaetothyriomycetidae</taxon>
        <taxon>Chaetothyriales</taxon>
        <taxon>Herpotrichiellaceae</taxon>
        <taxon>Cladophialophora</taxon>
    </lineage>
</organism>
<dbReference type="AlphaFoldDB" id="A0A0D2FSM4"/>
<dbReference type="Gene3D" id="3.30.9.10">
    <property type="entry name" value="D-Amino Acid Oxidase, subunit A, domain 2"/>
    <property type="match status" value="1"/>
</dbReference>
<dbReference type="HOGENOM" id="CLU_009665_2_1_1"/>
<dbReference type="Pfam" id="PF01494">
    <property type="entry name" value="FAD_binding_3"/>
    <property type="match status" value="1"/>
</dbReference>
<evidence type="ECO:0000313" key="7">
    <source>
        <dbReference type="Proteomes" id="UP000053789"/>
    </source>
</evidence>
<evidence type="ECO:0000256" key="4">
    <source>
        <dbReference type="ARBA" id="ARBA00023002"/>
    </source>
</evidence>
<keyword evidence="4" id="KW-0560">Oxidoreductase</keyword>
<keyword evidence="7" id="KW-1185">Reference proteome</keyword>
<dbReference type="Gene3D" id="3.50.50.60">
    <property type="entry name" value="FAD/NAD(P)-binding domain"/>
    <property type="match status" value="2"/>
</dbReference>
<protein>
    <recommendedName>
        <fullName evidence="5">FAD-binding domain-containing protein</fullName>
    </recommendedName>
</protein>
<reference evidence="6" key="1">
    <citation type="submission" date="2015-01" db="EMBL/GenBank/DDBJ databases">
        <title>The Genome Sequence of Cladophialophora bantiana CBS 173.52.</title>
        <authorList>
            <consortium name="The Broad Institute Genomics Platform"/>
            <person name="Cuomo C."/>
            <person name="de Hoog S."/>
            <person name="Gorbushina A."/>
            <person name="Stielow B."/>
            <person name="Teixiera M."/>
            <person name="Abouelleil A."/>
            <person name="Chapman S.B."/>
            <person name="Priest M."/>
            <person name="Young S.K."/>
            <person name="Wortman J."/>
            <person name="Nusbaum C."/>
            <person name="Birren B."/>
        </authorList>
    </citation>
    <scope>NUCLEOTIDE SEQUENCE [LARGE SCALE GENOMIC DNA]</scope>
    <source>
        <strain evidence="6">CBS 173.52</strain>
    </source>
</reference>
<gene>
    <name evidence="6" type="ORF">Z519_09708</name>
</gene>
<sequence length="393" mass="44597">MVEVVQGNEAKYIRHHVTTVDIIFLSESEAHSEAFYLAVTDRASPDHWGMWKDVFRWHQQDQAWLIQDPRSGIRTVVFKQDAKLHPTPRALGYFGPTQFALQHAGIWEEVRDQGYLLKGLSWRRPTQETSPESRDWGDLITSWDLTRGLASREGECGYGMTILGQNHLREIIMPKLSASGLARVLVATHTWVIIPIPGDGPPFVYIVDPVDWTLFSPIQKPREHGPTYYRITVPMAPEQCCFLGPRPAKYEVIRSQRYETHQRIVPSMLSGRCMLIGDAAHLNNPWGGLGLSTGLLDADSLADALAYVIRQGVSTSILRRWADARREVFLKLVNPISSANKLRCHDTNPDNPNSDPFFKMLRKEDNEQELQDVMSAMSEMATDVSQFIDSPYL</sequence>
<dbReference type="InterPro" id="IPR002938">
    <property type="entry name" value="FAD-bd"/>
</dbReference>
<name>A0A0D2FSM4_CLAB1</name>
<accession>A0A0D2FSM4</accession>
<dbReference type="InterPro" id="IPR050641">
    <property type="entry name" value="RIFMO-like"/>
</dbReference>
<dbReference type="GO" id="GO:0016709">
    <property type="term" value="F:oxidoreductase activity, acting on paired donors, with incorporation or reduction of molecular oxygen, NAD(P)H as one donor, and incorporation of one atom of oxygen"/>
    <property type="evidence" value="ECO:0007669"/>
    <property type="project" value="UniProtKB-ARBA"/>
</dbReference>
<proteinExistence type="predicted"/>
<evidence type="ECO:0000256" key="1">
    <source>
        <dbReference type="ARBA" id="ARBA00001974"/>
    </source>
</evidence>
<evidence type="ECO:0000259" key="5">
    <source>
        <dbReference type="Pfam" id="PF01494"/>
    </source>
</evidence>
<feature type="domain" description="FAD-binding" evidence="5">
    <location>
        <begin position="245"/>
        <end position="333"/>
    </location>
</feature>
<dbReference type="GeneID" id="27702636"/>
<dbReference type="SUPFAM" id="SSF51905">
    <property type="entry name" value="FAD/NAD(P)-binding domain"/>
    <property type="match status" value="1"/>
</dbReference>
<dbReference type="OrthoDB" id="10016252at2759"/>
<dbReference type="PRINTS" id="PR00420">
    <property type="entry name" value="RNGMNOXGNASE"/>
</dbReference>
<keyword evidence="3" id="KW-0274">FAD</keyword>
<keyword evidence="2" id="KW-0285">Flavoprotein</keyword>
<evidence type="ECO:0000256" key="3">
    <source>
        <dbReference type="ARBA" id="ARBA00022827"/>
    </source>
</evidence>
<comment type="cofactor">
    <cofactor evidence="1">
        <name>FAD</name>
        <dbReference type="ChEBI" id="CHEBI:57692"/>
    </cofactor>
</comment>
<dbReference type="PANTHER" id="PTHR43004">
    <property type="entry name" value="TRK SYSTEM POTASSIUM UPTAKE PROTEIN"/>
    <property type="match status" value="1"/>
</dbReference>
<dbReference type="GO" id="GO:0071949">
    <property type="term" value="F:FAD binding"/>
    <property type="evidence" value="ECO:0007669"/>
    <property type="project" value="InterPro"/>
</dbReference>
<dbReference type="VEuPathDB" id="FungiDB:Z519_09708"/>
<dbReference type="Proteomes" id="UP000053789">
    <property type="component" value="Unassembled WGS sequence"/>
</dbReference>
<evidence type="ECO:0000313" key="6">
    <source>
        <dbReference type="EMBL" id="KIW89552.1"/>
    </source>
</evidence>
<dbReference type="RefSeq" id="XP_016616221.1">
    <property type="nucleotide sequence ID" value="XM_016767429.1"/>
</dbReference>
<dbReference type="PANTHER" id="PTHR43004:SF19">
    <property type="entry name" value="BINDING MONOOXYGENASE, PUTATIVE (JCVI)-RELATED"/>
    <property type="match status" value="1"/>
</dbReference>